<evidence type="ECO:0000256" key="1">
    <source>
        <dbReference type="SAM" id="Phobius"/>
    </source>
</evidence>
<dbReference type="Pfam" id="PF16448">
    <property type="entry name" value="LapD_MoxY_N"/>
    <property type="match status" value="1"/>
</dbReference>
<protein>
    <recommendedName>
        <fullName evidence="2">LapD/MoxY periplasmic domain-containing protein</fullName>
    </recommendedName>
</protein>
<dbReference type="AlphaFoldDB" id="A0A937W0G1"/>
<accession>A0A937W0G1</accession>
<sequence length="158" mass="17701">MDSWQRRITSMRTSAPSSNIRWSHVSKTPRLMLARLWQRMSLFHRVALSSGAVVALMVGALLYSVLQAEIGLRYEEFAARVTHDLTTLAPTLAEQAVLGDYTVIKHVLAIYAERPAVERVTWIDTRGNPVSAAGVAVPRQAPAWFTRLMPMQAAEARW</sequence>
<name>A0A937W0G1_UNCTE</name>
<evidence type="ECO:0000259" key="2">
    <source>
        <dbReference type="Pfam" id="PF16448"/>
    </source>
</evidence>
<evidence type="ECO:0000313" key="4">
    <source>
        <dbReference type="Proteomes" id="UP000712673"/>
    </source>
</evidence>
<dbReference type="InterPro" id="IPR032244">
    <property type="entry name" value="LapD_MoxY_N"/>
</dbReference>
<dbReference type="Proteomes" id="UP000712673">
    <property type="component" value="Unassembled WGS sequence"/>
</dbReference>
<proteinExistence type="predicted"/>
<reference evidence="3" key="1">
    <citation type="submission" date="2019-03" db="EMBL/GenBank/DDBJ databases">
        <title>Lake Tanganyika Metagenome-Assembled Genomes (MAGs).</title>
        <authorList>
            <person name="Tran P."/>
        </authorList>
    </citation>
    <scope>NUCLEOTIDE SEQUENCE</scope>
    <source>
        <strain evidence="3">K_DeepCast_65m_m2_066</strain>
    </source>
</reference>
<gene>
    <name evidence="3" type="ORF">FJZ47_06720</name>
</gene>
<feature type="transmembrane region" description="Helical" evidence="1">
    <location>
        <begin position="42"/>
        <end position="66"/>
    </location>
</feature>
<keyword evidence="1" id="KW-0472">Membrane</keyword>
<organism evidence="3 4">
    <name type="scientific">Tectimicrobiota bacterium</name>
    <dbReference type="NCBI Taxonomy" id="2528274"/>
    <lineage>
        <taxon>Bacteria</taxon>
        <taxon>Pseudomonadati</taxon>
        <taxon>Nitrospinota/Tectimicrobiota group</taxon>
        <taxon>Candidatus Tectimicrobiota</taxon>
    </lineage>
</organism>
<evidence type="ECO:0000313" key="3">
    <source>
        <dbReference type="EMBL" id="MBM3223475.1"/>
    </source>
</evidence>
<keyword evidence="1" id="KW-1133">Transmembrane helix</keyword>
<dbReference type="EMBL" id="VGLS01000149">
    <property type="protein sequence ID" value="MBM3223475.1"/>
    <property type="molecule type" value="Genomic_DNA"/>
</dbReference>
<comment type="caution">
    <text evidence="3">The sequence shown here is derived from an EMBL/GenBank/DDBJ whole genome shotgun (WGS) entry which is preliminary data.</text>
</comment>
<keyword evidence="1" id="KW-0812">Transmembrane</keyword>
<feature type="domain" description="LapD/MoxY periplasmic" evidence="2">
    <location>
        <begin position="77"/>
        <end position="156"/>
    </location>
</feature>